<dbReference type="STRING" id="797515.HMPREF9103_00300"/>
<keyword evidence="2" id="KW-0813">Transport</keyword>
<reference evidence="6 7" key="1">
    <citation type="submission" date="2011-09" db="EMBL/GenBank/DDBJ databases">
        <authorList>
            <person name="Weinstock G."/>
            <person name="Sodergren E."/>
            <person name="Clifton S."/>
            <person name="Fulton L."/>
            <person name="Fulton B."/>
            <person name="Courtney L."/>
            <person name="Fronick C."/>
            <person name="Harrison M."/>
            <person name="Strong C."/>
            <person name="Farmer C."/>
            <person name="Delahaunty K."/>
            <person name="Markovic C."/>
            <person name="Hall O."/>
            <person name="Minx P."/>
            <person name="Tomlinson C."/>
            <person name="Mitreva M."/>
            <person name="Hou S."/>
            <person name="Chen J."/>
            <person name="Wollam A."/>
            <person name="Pepin K.H."/>
            <person name="Johnson M."/>
            <person name="Bhonagiri V."/>
            <person name="Zhang X."/>
            <person name="Suruliraj S."/>
            <person name="Warren W."/>
            <person name="Chinwalla A."/>
            <person name="Mardis E.R."/>
            <person name="Wilson R.K."/>
        </authorList>
    </citation>
    <scope>NUCLEOTIDE SEQUENCE [LARGE SCALE GENOMIC DNA]</scope>
    <source>
        <strain evidence="6 7">F0439</strain>
    </source>
</reference>
<dbReference type="InterPro" id="IPR003593">
    <property type="entry name" value="AAA+_ATPase"/>
</dbReference>
<dbReference type="InterPro" id="IPR027417">
    <property type="entry name" value="P-loop_NTPase"/>
</dbReference>
<dbReference type="PROSITE" id="PS50893">
    <property type="entry name" value="ABC_TRANSPORTER_2"/>
    <property type="match status" value="1"/>
</dbReference>
<dbReference type="SMART" id="SM00382">
    <property type="entry name" value="AAA"/>
    <property type="match status" value="1"/>
</dbReference>
<evidence type="ECO:0000256" key="1">
    <source>
        <dbReference type="ARBA" id="ARBA00005417"/>
    </source>
</evidence>
<keyword evidence="7" id="KW-1185">Reference proteome</keyword>
<dbReference type="GO" id="GO:0005524">
    <property type="term" value="F:ATP binding"/>
    <property type="evidence" value="ECO:0007669"/>
    <property type="project" value="UniProtKB-KW"/>
</dbReference>
<name>G9ZKQ2_9LACO</name>
<dbReference type="HOGENOM" id="CLU_000604_1_2_9"/>
<comment type="caution">
    <text evidence="6">The sequence shown here is derived from an EMBL/GenBank/DDBJ whole genome shotgun (WGS) entry which is preliminary data.</text>
</comment>
<proteinExistence type="inferred from homology"/>
<gene>
    <name evidence="6" type="ORF">HMPREF9103_00300</name>
</gene>
<dbReference type="PATRIC" id="fig|797515.3.peg.275"/>
<feature type="domain" description="ABC transporter" evidence="5">
    <location>
        <begin position="9"/>
        <end position="240"/>
    </location>
</feature>
<dbReference type="InterPro" id="IPR017871">
    <property type="entry name" value="ABC_transporter-like_CS"/>
</dbReference>
<accession>G9ZKQ2</accession>
<dbReference type="SUPFAM" id="SSF52540">
    <property type="entry name" value="P-loop containing nucleoside triphosphate hydrolases"/>
    <property type="match status" value="1"/>
</dbReference>
<dbReference type="Pfam" id="PF00005">
    <property type="entry name" value="ABC_tran"/>
    <property type="match status" value="1"/>
</dbReference>
<evidence type="ECO:0000259" key="5">
    <source>
        <dbReference type="PROSITE" id="PS50893"/>
    </source>
</evidence>
<sequence length="314" mass="34434">MDLNNDYVLRTDHLTKIYGPQISVKNLSIHVQKGKIYGLLGKNGAGKSTTMKMILGLIKPSSGTYSLFGKDMSKITNSELKSIFSKVGNTIESPGFYPNLTGTENLQIFAKLRKLPEQTIESSLNKLGLPYKDKKLFSEYSLGMKQRLAIANATMNSPELLILDEPINGLDPEGIVDIRKLLIDLSQNHGTTILISSHILSEMQLIADDIGIIANGALLVESRLQDLIEQNSNSFVFKVSNSAKAAKILEQQFKIEDIVITGQQKLSVSHAITDSAAIIKAFIMNGIDVQAAYLKEGTLENYFESITNGGTSHE</sequence>
<evidence type="ECO:0000256" key="3">
    <source>
        <dbReference type="ARBA" id="ARBA00022741"/>
    </source>
</evidence>
<evidence type="ECO:0000313" key="6">
    <source>
        <dbReference type="EMBL" id="EHM00903.1"/>
    </source>
</evidence>
<organism evidence="6 7">
    <name type="scientific">Lentilactobacillus parafarraginis F0439</name>
    <dbReference type="NCBI Taxonomy" id="797515"/>
    <lineage>
        <taxon>Bacteria</taxon>
        <taxon>Bacillati</taxon>
        <taxon>Bacillota</taxon>
        <taxon>Bacilli</taxon>
        <taxon>Lactobacillales</taxon>
        <taxon>Lactobacillaceae</taxon>
        <taxon>Lentilactobacillus</taxon>
    </lineage>
</organism>
<comment type="similarity">
    <text evidence="1">Belongs to the ABC transporter superfamily.</text>
</comment>
<dbReference type="PANTHER" id="PTHR43335:SF8">
    <property type="entry name" value="ABC TRANSPORTER, ATP-BINDING PROTEIN"/>
    <property type="match status" value="1"/>
</dbReference>
<dbReference type="RefSeq" id="WP_008210687.1">
    <property type="nucleotide sequence ID" value="NZ_JH414915.1"/>
</dbReference>
<keyword evidence="4 6" id="KW-0067">ATP-binding</keyword>
<protein>
    <submittedName>
        <fullName evidence="6">Putative bacitracin ABC transporter, ATP-binding protein BcrA</fullName>
    </submittedName>
</protein>
<evidence type="ECO:0000256" key="2">
    <source>
        <dbReference type="ARBA" id="ARBA00022448"/>
    </source>
</evidence>
<dbReference type="Proteomes" id="UP000004625">
    <property type="component" value="Unassembled WGS sequence"/>
</dbReference>
<dbReference type="PANTHER" id="PTHR43335">
    <property type="entry name" value="ABC TRANSPORTER, ATP-BINDING PROTEIN"/>
    <property type="match status" value="1"/>
</dbReference>
<dbReference type="GO" id="GO:0016887">
    <property type="term" value="F:ATP hydrolysis activity"/>
    <property type="evidence" value="ECO:0007669"/>
    <property type="project" value="InterPro"/>
</dbReference>
<keyword evidence="3" id="KW-0547">Nucleotide-binding</keyword>
<evidence type="ECO:0000256" key="4">
    <source>
        <dbReference type="ARBA" id="ARBA00022840"/>
    </source>
</evidence>
<dbReference type="PROSITE" id="PS00211">
    <property type="entry name" value="ABC_TRANSPORTER_1"/>
    <property type="match status" value="1"/>
</dbReference>
<dbReference type="InterPro" id="IPR003439">
    <property type="entry name" value="ABC_transporter-like_ATP-bd"/>
</dbReference>
<dbReference type="eggNOG" id="COG1131">
    <property type="taxonomic scope" value="Bacteria"/>
</dbReference>
<dbReference type="AlphaFoldDB" id="G9ZKQ2"/>
<dbReference type="Gene3D" id="3.40.50.300">
    <property type="entry name" value="P-loop containing nucleotide triphosphate hydrolases"/>
    <property type="match status" value="1"/>
</dbReference>
<dbReference type="EMBL" id="AGEY01000017">
    <property type="protein sequence ID" value="EHM00903.1"/>
    <property type="molecule type" value="Genomic_DNA"/>
</dbReference>
<evidence type="ECO:0000313" key="7">
    <source>
        <dbReference type="Proteomes" id="UP000004625"/>
    </source>
</evidence>